<dbReference type="InterPro" id="IPR036396">
    <property type="entry name" value="Cyt_P450_sf"/>
</dbReference>
<evidence type="ECO:0000313" key="14">
    <source>
        <dbReference type="EMBL" id="KAF4368297.1"/>
    </source>
</evidence>
<keyword evidence="9 12" id="KW-0408">Iron</keyword>
<keyword evidence="15" id="KW-1185">Reference proteome</keyword>
<keyword evidence="5 13" id="KW-0812">Transmembrane</keyword>
<feature type="transmembrane region" description="Helical" evidence="13">
    <location>
        <begin position="274"/>
        <end position="301"/>
    </location>
</feature>
<proteinExistence type="inferred from homology"/>
<evidence type="ECO:0000256" key="1">
    <source>
        <dbReference type="ARBA" id="ARBA00001971"/>
    </source>
</evidence>
<reference evidence="14 15" key="1">
    <citation type="journal article" date="2020" name="bioRxiv">
        <title>Sequence and annotation of 42 cannabis genomes reveals extensive copy number variation in cannabinoid synthesis and pathogen resistance genes.</title>
        <authorList>
            <person name="Mckernan K.J."/>
            <person name="Helbert Y."/>
            <person name="Kane L.T."/>
            <person name="Ebling H."/>
            <person name="Zhang L."/>
            <person name="Liu B."/>
            <person name="Eaton Z."/>
            <person name="Mclaughlin S."/>
            <person name="Kingan S."/>
            <person name="Baybayan P."/>
            <person name="Concepcion G."/>
            <person name="Jordan M."/>
            <person name="Riva A."/>
            <person name="Barbazuk W."/>
            <person name="Harkins T."/>
        </authorList>
    </citation>
    <scope>NUCLEOTIDE SEQUENCE [LARGE SCALE GENOMIC DNA]</scope>
    <source>
        <strain evidence="15">cv. Jamaican Lion 4</strain>
        <tissue evidence="14">Leaf</tissue>
    </source>
</reference>
<evidence type="ECO:0000256" key="9">
    <source>
        <dbReference type="ARBA" id="ARBA00023004"/>
    </source>
</evidence>
<dbReference type="Proteomes" id="UP000583929">
    <property type="component" value="Unassembled WGS sequence"/>
</dbReference>
<dbReference type="InterPro" id="IPR017972">
    <property type="entry name" value="Cyt_P450_CS"/>
</dbReference>
<dbReference type="PROSITE" id="PS00086">
    <property type="entry name" value="CYTOCHROME_P450"/>
    <property type="match status" value="2"/>
</dbReference>
<evidence type="ECO:0000256" key="13">
    <source>
        <dbReference type="SAM" id="Phobius"/>
    </source>
</evidence>
<keyword evidence="10" id="KW-0503">Monooxygenase</keyword>
<dbReference type="Pfam" id="PF00067">
    <property type="entry name" value="p450"/>
    <property type="match status" value="3"/>
</dbReference>
<evidence type="ECO:0000256" key="4">
    <source>
        <dbReference type="ARBA" id="ARBA00022617"/>
    </source>
</evidence>
<evidence type="ECO:0000256" key="7">
    <source>
        <dbReference type="ARBA" id="ARBA00022989"/>
    </source>
</evidence>
<gene>
    <name evidence="14" type="ORF">G4B88_008601</name>
</gene>
<feature type="binding site" description="axial binding residue" evidence="12">
    <location>
        <position position="425"/>
    </location>
    <ligand>
        <name>heme</name>
        <dbReference type="ChEBI" id="CHEBI:30413"/>
    </ligand>
    <ligandPart>
        <name>Fe</name>
        <dbReference type="ChEBI" id="CHEBI:18248"/>
    </ligandPart>
</feature>
<dbReference type="GO" id="GO:0005506">
    <property type="term" value="F:iron ion binding"/>
    <property type="evidence" value="ECO:0007669"/>
    <property type="project" value="InterPro"/>
</dbReference>
<name>A0A7J6FC80_CANSA</name>
<keyword evidence="8" id="KW-0560">Oxidoreductase</keyword>
<evidence type="ECO:0000256" key="11">
    <source>
        <dbReference type="ARBA" id="ARBA00023136"/>
    </source>
</evidence>
<dbReference type="GO" id="GO:0004497">
    <property type="term" value="F:monooxygenase activity"/>
    <property type="evidence" value="ECO:0007669"/>
    <property type="project" value="UniProtKB-KW"/>
</dbReference>
<keyword evidence="7 13" id="KW-1133">Transmembrane helix</keyword>
<comment type="cofactor">
    <cofactor evidence="1 12">
        <name>heme</name>
        <dbReference type="ChEBI" id="CHEBI:30413"/>
    </cofactor>
</comment>
<keyword evidence="11 13" id="KW-0472">Membrane</keyword>
<dbReference type="GO" id="GO:0016705">
    <property type="term" value="F:oxidoreductase activity, acting on paired donors, with incorporation or reduction of molecular oxygen"/>
    <property type="evidence" value="ECO:0007669"/>
    <property type="project" value="InterPro"/>
</dbReference>
<dbReference type="CDD" id="cd11043">
    <property type="entry name" value="CYP90-like"/>
    <property type="match status" value="2"/>
</dbReference>
<dbReference type="InterPro" id="IPR002403">
    <property type="entry name" value="Cyt_P450_E_grp-IV"/>
</dbReference>
<comment type="similarity">
    <text evidence="3">Belongs to the cytochrome P450 family.</text>
</comment>
<evidence type="ECO:0000256" key="6">
    <source>
        <dbReference type="ARBA" id="ARBA00022723"/>
    </source>
</evidence>
<evidence type="ECO:0000256" key="8">
    <source>
        <dbReference type="ARBA" id="ARBA00023002"/>
    </source>
</evidence>
<dbReference type="SUPFAM" id="SSF48264">
    <property type="entry name" value="Cytochrome P450"/>
    <property type="match status" value="2"/>
</dbReference>
<dbReference type="EMBL" id="JAATIQ010000235">
    <property type="protein sequence ID" value="KAF4368297.1"/>
    <property type="molecule type" value="Genomic_DNA"/>
</dbReference>
<dbReference type="PANTHER" id="PTHR24286">
    <property type="entry name" value="CYTOCHROME P450 26"/>
    <property type="match status" value="1"/>
</dbReference>
<feature type="transmembrane region" description="Helical" evidence="13">
    <location>
        <begin position="6"/>
        <end position="22"/>
    </location>
</feature>
<dbReference type="FunFam" id="1.10.630.10:FF:000020">
    <property type="entry name" value="Cytochrome P450 family protein"/>
    <property type="match status" value="2"/>
</dbReference>
<evidence type="ECO:0000313" key="15">
    <source>
        <dbReference type="Proteomes" id="UP000583929"/>
    </source>
</evidence>
<comment type="subcellular location">
    <subcellularLocation>
        <location evidence="2">Membrane</location>
        <topology evidence="2">Single-pass membrane protein</topology>
    </subcellularLocation>
</comment>
<dbReference type="GO" id="GO:0010268">
    <property type="term" value="P:brassinosteroid homeostasis"/>
    <property type="evidence" value="ECO:0007669"/>
    <property type="project" value="TreeGrafter"/>
</dbReference>
<organism evidence="14 15">
    <name type="scientific">Cannabis sativa</name>
    <name type="common">Hemp</name>
    <name type="synonym">Marijuana</name>
    <dbReference type="NCBI Taxonomy" id="3483"/>
    <lineage>
        <taxon>Eukaryota</taxon>
        <taxon>Viridiplantae</taxon>
        <taxon>Streptophyta</taxon>
        <taxon>Embryophyta</taxon>
        <taxon>Tracheophyta</taxon>
        <taxon>Spermatophyta</taxon>
        <taxon>Magnoliopsida</taxon>
        <taxon>eudicotyledons</taxon>
        <taxon>Gunneridae</taxon>
        <taxon>Pentapetalae</taxon>
        <taxon>rosids</taxon>
        <taxon>fabids</taxon>
        <taxon>Rosales</taxon>
        <taxon>Cannabaceae</taxon>
        <taxon>Cannabis</taxon>
    </lineage>
</organism>
<comment type="caution">
    <text evidence="14">The sequence shown here is derived from an EMBL/GenBank/DDBJ whole genome shotgun (WGS) entry which is preliminary data.</text>
</comment>
<keyword evidence="4 12" id="KW-0349">Heme</keyword>
<accession>A0A7J6FC80</accession>
<evidence type="ECO:0008006" key="16">
    <source>
        <dbReference type="Google" id="ProtNLM"/>
    </source>
</evidence>
<dbReference type="AlphaFoldDB" id="A0A7J6FC80"/>
<protein>
    <recommendedName>
        <fullName evidence="16">Cytochrome P450</fullName>
    </recommendedName>
</protein>
<dbReference type="GO" id="GO:0020037">
    <property type="term" value="F:heme binding"/>
    <property type="evidence" value="ECO:0007669"/>
    <property type="project" value="InterPro"/>
</dbReference>
<dbReference type="Gene3D" id="1.10.630.10">
    <property type="entry name" value="Cytochrome P450"/>
    <property type="match status" value="2"/>
</dbReference>
<evidence type="ECO:0000256" key="12">
    <source>
        <dbReference type="PIRSR" id="PIRSR602403-1"/>
    </source>
</evidence>
<dbReference type="GO" id="GO:0016125">
    <property type="term" value="P:sterol metabolic process"/>
    <property type="evidence" value="ECO:0007669"/>
    <property type="project" value="TreeGrafter"/>
</dbReference>
<evidence type="ECO:0000256" key="3">
    <source>
        <dbReference type="ARBA" id="ARBA00010617"/>
    </source>
</evidence>
<evidence type="ECO:0000256" key="10">
    <source>
        <dbReference type="ARBA" id="ARBA00023033"/>
    </source>
</evidence>
<keyword evidence="6 12" id="KW-0479">Metal-binding</keyword>
<dbReference type="GO" id="GO:0016020">
    <property type="term" value="C:membrane"/>
    <property type="evidence" value="ECO:0007669"/>
    <property type="project" value="UniProtKB-SubCell"/>
</dbReference>
<evidence type="ECO:0000256" key="2">
    <source>
        <dbReference type="ARBA" id="ARBA00004167"/>
    </source>
</evidence>
<evidence type="ECO:0000256" key="5">
    <source>
        <dbReference type="ARBA" id="ARBA00022692"/>
    </source>
</evidence>
<dbReference type="InterPro" id="IPR001128">
    <property type="entry name" value="Cyt_P450"/>
</dbReference>
<dbReference type="PRINTS" id="PR00465">
    <property type="entry name" value="EP450IV"/>
</dbReference>
<sequence>MWITSVGFGVVGLMVIWVGYWIRKWRNPKCNGILPPGSMGFPLIGETLPLIIPSYSLDIHPFIKTRIQRYGTIFRTSIAGRPVIISADPEFNNFLFQQEGRLVEIWYLDTFSKIFAQEGESRTSAVGAVHKYVRSLFLNHFGVHSLKEKLIPQLEQVVNKSLTSWSTQHSVDIKRVASAMFLDFSAKQILSYDAETSPLRLSEAYSRILNGFMSFPVNIPGTAYHQCLKDQKKVVSMLRDMLKERQNSPELDRGDLLDQIYKDMEKEKFLSEDFIVLLIFGGLFATFESVTAVMTLALSILSEHSSVLEEMITEQEAILKNRENPNSSFTWDEYKSMPFTLHVINESLRLGNVAPGLLRRAIKDIPVKGFTIPAGWTIMLVTSAQQLSPNTFQNPLEFNPWRWKELDSEIISKNFMPFGGGTRQCAGAEYSRVFMATFFHVLLTKFRWTKIKGGSIYRNPILGFGKGVHIKFSKNVVFGVVGLLVIWVGHWIRKWRNPKCNGILPPGSMGFPLIGETLPLIIPSYSLDIHPFIKTRIQRYGTIFRTSIAGRPVIMSADPEFNNFILQQEGKLVELWYMDTFSKIFAQDGESRTSAVGTVHKYGRNIFLNHFGTKSLKEKLIPQIEQVVNNALTSWSTQDSVDIKRVASAMILEFSAKLVFSYDAETSPINITETYSRIINGFMSFPLNIPGTAYHQCQKDQNKVVSMLKDKLKERKNAPELNHGDLLDQICKDMEKEKFLSEDFIGQLLFGGLFATFESVSTVITLAFLLLPEHHSVLEEMIVSKQSLTLIVFLYESSSHAEQEAILKSRENTNSSLTWDEYKLMPFTLHVINEILRLGNVTPGLLRKAIKDIPVKGFTIPAGWTILLATSAQQLSPNTFQNPLEFNPWRWKELDSEIISKNFMPFGGGMRQCAGAEYSRVFMATFFHVLLTKYRWTKIKEGTISRNPVLGFGKGIHIKFSKM</sequence>
<dbReference type="GO" id="GO:0016132">
    <property type="term" value="P:brassinosteroid biosynthetic process"/>
    <property type="evidence" value="ECO:0007669"/>
    <property type="project" value="TreeGrafter"/>
</dbReference>
<dbReference type="PANTHER" id="PTHR24286:SF305">
    <property type="entry name" value="CYTOCHROME P450 708A2"/>
    <property type="match status" value="1"/>
</dbReference>